<dbReference type="AlphaFoldDB" id="A0A977KZN5"/>
<sequence>MLDVESEIRRLTELMPASGRMLTKIASKPKQSRVIDAAFPKPWQRGDRLIAINFNLWADLSLGERDLLLLSVVCYLVQIRWFKPDIYQGLTLAGVAGVGLQLWQRDAVGMVIAGGLTAIAAQQIWNNYRSNEREIEADAGAIKIAERRGYETTLAAKLLLSAIEHLAQIEQRSSLSFTELIRCQNLRTLALNTQT</sequence>
<proteinExistence type="predicted"/>
<accession>A0A977KZN5</accession>
<protein>
    <submittedName>
        <fullName evidence="1">DUF3318 domain-containing protein</fullName>
    </submittedName>
</protein>
<dbReference type="Pfam" id="PF11780">
    <property type="entry name" value="DUF3318"/>
    <property type="match status" value="1"/>
</dbReference>
<evidence type="ECO:0000313" key="1">
    <source>
        <dbReference type="EMBL" id="UXE62858.1"/>
    </source>
</evidence>
<dbReference type="InterPro" id="IPR021751">
    <property type="entry name" value="DUF3318"/>
</dbReference>
<dbReference type="EMBL" id="CP073041">
    <property type="protein sequence ID" value="UXE62858.1"/>
    <property type="molecule type" value="Genomic_DNA"/>
</dbReference>
<name>A0A977KZN5_9CYAN</name>
<dbReference type="KEGG" id="wna:KA717_09235"/>
<organism evidence="1">
    <name type="scientific">Woronichinia naegeliana WA131</name>
    <dbReference type="NCBI Taxonomy" id="2824559"/>
    <lineage>
        <taxon>Bacteria</taxon>
        <taxon>Bacillati</taxon>
        <taxon>Cyanobacteriota</taxon>
        <taxon>Cyanophyceae</taxon>
        <taxon>Synechococcales</taxon>
        <taxon>Coelosphaeriaceae</taxon>
        <taxon>Woronichinia</taxon>
    </lineage>
</organism>
<reference evidence="1" key="1">
    <citation type="submission" date="2021-04" db="EMBL/GenBank/DDBJ databases">
        <title>Genome sequence of Woronichinia naegeliana from Washington state freshwater lake bloom.</title>
        <authorList>
            <person name="Dreher T.W."/>
        </authorList>
    </citation>
    <scope>NUCLEOTIDE SEQUENCE</scope>
    <source>
        <strain evidence="1">WA131</strain>
    </source>
</reference>
<dbReference type="Proteomes" id="UP001065613">
    <property type="component" value="Chromosome"/>
</dbReference>
<gene>
    <name evidence="1" type="ORF">KA717_09235</name>
</gene>